<dbReference type="RefSeq" id="WP_052638003.1">
    <property type="nucleotide sequence ID" value="NZ_FO082820.1"/>
</dbReference>
<evidence type="ECO:0000313" key="1">
    <source>
        <dbReference type="EMBL" id="CCF19108.1"/>
    </source>
</evidence>
<protein>
    <submittedName>
        <fullName evidence="1">Uncharacterized protein</fullName>
    </submittedName>
</protein>
<keyword evidence="2" id="KW-1185">Reference proteome</keyword>
<dbReference type="KEGG" id="rht:NT26_1384"/>
<proteinExistence type="predicted"/>
<organism evidence="1 2">
    <name type="scientific">Pseudorhizobium banfieldiae</name>
    <dbReference type="NCBI Taxonomy" id="1125847"/>
    <lineage>
        <taxon>Bacteria</taxon>
        <taxon>Pseudomonadati</taxon>
        <taxon>Pseudomonadota</taxon>
        <taxon>Alphaproteobacteria</taxon>
        <taxon>Hyphomicrobiales</taxon>
        <taxon>Rhizobiaceae</taxon>
        <taxon>Rhizobium/Agrobacterium group</taxon>
        <taxon>Pseudorhizobium</taxon>
    </lineage>
</organism>
<dbReference type="EMBL" id="FO082820">
    <property type="protein sequence ID" value="CCF19108.1"/>
    <property type="molecule type" value="Genomic_DNA"/>
</dbReference>
<dbReference type="OrthoDB" id="8085934at2"/>
<dbReference type="STRING" id="1125847.NT26_1384"/>
<reference evidence="1 2" key="1">
    <citation type="journal article" date="2013" name="Genome Biol. Evol.">
        <title>Life in an arsenic-containing gold mine: genome and physiology of the autotrophic arsenite-oxidizing bacterium rhizobium sp. NT-26.</title>
        <authorList>
            <person name="Andres J."/>
            <person name="Arsene-Ploetze F."/>
            <person name="Barbe V."/>
            <person name="Brochier-Armanet C."/>
            <person name="Cleiss-Arnold J."/>
            <person name="Coppee J.Y."/>
            <person name="Dillies M.A."/>
            <person name="Geist"/>
            <person name="L"/>
            <person name="Joublin A."/>
            <person name="Koechler S."/>
            <person name="Lassalle F."/>
            <person name="Marchal M."/>
            <person name="Medigue C."/>
            <person name="Muller D."/>
            <person name="Nesme X."/>
            <person name="Plewniak F."/>
            <person name="Proux C."/>
            <person name="Ramirez-Bahena M.H."/>
            <person name="Schenowitz C."/>
            <person name="Sismeiro O."/>
            <person name="Vallenet D."/>
            <person name="Santini J.M."/>
            <person name="Bertin P.N."/>
        </authorList>
    </citation>
    <scope>NUCLEOTIDE SEQUENCE [LARGE SCALE GENOMIC DNA]</scope>
    <source>
        <strain evidence="1 2">NT-26</strain>
    </source>
</reference>
<name>L0NDB8_9HYPH</name>
<accession>L0NDB8</accession>
<gene>
    <name evidence="1" type="ORF">NT26_1384</name>
</gene>
<dbReference type="Proteomes" id="UP000010792">
    <property type="component" value="Chromosome"/>
</dbReference>
<evidence type="ECO:0000313" key="2">
    <source>
        <dbReference type="Proteomes" id="UP000010792"/>
    </source>
</evidence>
<sequence>MSGRTPCINPKCRRTADAAKFPDEMICGKCFKALPQQLREDFKFAWRQYRKWDRRRMKTTDELKLQKVHSVMGMWGRRIDATWVEIKKHLTADEKPEGLDAFLEEMGL</sequence>
<dbReference type="AlphaFoldDB" id="L0NDB8"/>